<dbReference type="EMBL" id="DF973725">
    <property type="protein sequence ID" value="GAU38668.1"/>
    <property type="molecule type" value="Genomic_DNA"/>
</dbReference>
<gene>
    <name evidence="2" type="ORF">TSUD_292500</name>
</gene>
<evidence type="ECO:0008006" key="4">
    <source>
        <dbReference type="Google" id="ProtNLM"/>
    </source>
</evidence>
<evidence type="ECO:0000313" key="3">
    <source>
        <dbReference type="Proteomes" id="UP000242715"/>
    </source>
</evidence>
<reference evidence="3" key="1">
    <citation type="journal article" date="2017" name="Front. Plant Sci.">
        <title>Climate Clever Clovers: New Paradigm to Reduce the Environmental Footprint of Ruminants by Breeding Low Methanogenic Forages Utilizing Haplotype Variation.</title>
        <authorList>
            <person name="Kaur P."/>
            <person name="Appels R."/>
            <person name="Bayer P.E."/>
            <person name="Keeble-Gagnere G."/>
            <person name="Wang J."/>
            <person name="Hirakawa H."/>
            <person name="Shirasawa K."/>
            <person name="Vercoe P."/>
            <person name="Stefanova K."/>
            <person name="Durmic Z."/>
            <person name="Nichols P."/>
            <person name="Revell C."/>
            <person name="Isobe S.N."/>
            <person name="Edwards D."/>
            <person name="Erskine W."/>
        </authorList>
    </citation>
    <scope>NUCLEOTIDE SEQUENCE [LARGE SCALE GENOMIC DNA]</scope>
    <source>
        <strain evidence="3">cv. Daliak</strain>
    </source>
</reference>
<protein>
    <recommendedName>
        <fullName evidence="4">Transmembrane protein</fullName>
    </recommendedName>
</protein>
<name>A0A2Z6N1G5_TRISU</name>
<keyword evidence="3" id="KW-1185">Reference proteome</keyword>
<keyword evidence="1" id="KW-1133">Transmembrane helix</keyword>
<evidence type="ECO:0000313" key="2">
    <source>
        <dbReference type="EMBL" id="GAU38668.1"/>
    </source>
</evidence>
<organism evidence="2 3">
    <name type="scientific">Trifolium subterraneum</name>
    <name type="common">Subterranean clover</name>
    <dbReference type="NCBI Taxonomy" id="3900"/>
    <lineage>
        <taxon>Eukaryota</taxon>
        <taxon>Viridiplantae</taxon>
        <taxon>Streptophyta</taxon>
        <taxon>Embryophyta</taxon>
        <taxon>Tracheophyta</taxon>
        <taxon>Spermatophyta</taxon>
        <taxon>Magnoliopsida</taxon>
        <taxon>eudicotyledons</taxon>
        <taxon>Gunneridae</taxon>
        <taxon>Pentapetalae</taxon>
        <taxon>rosids</taxon>
        <taxon>fabids</taxon>
        <taxon>Fabales</taxon>
        <taxon>Fabaceae</taxon>
        <taxon>Papilionoideae</taxon>
        <taxon>50 kb inversion clade</taxon>
        <taxon>NPAAA clade</taxon>
        <taxon>Hologalegina</taxon>
        <taxon>IRL clade</taxon>
        <taxon>Trifolieae</taxon>
        <taxon>Trifolium</taxon>
    </lineage>
</organism>
<keyword evidence="1" id="KW-0472">Membrane</keyword>
<proteinExistence type="predicted"/>
<sequence length="62" mass="7105">MLLFCFAPIWGYGCGSGLWVRILLLFFRRERWVGEDLEVWCAVGVDVAVASIVWSYGGCKRF</sequence>
<evidence type="ECO:0000256" key="1">
    <source>
        <dbReference type="SAM" id="Phobius"/>
    </source>
</evidence>
<dbReference type="AlphaFoldDB" id="A0A2Z6N1G5"/>
<feature type="transmembrane region" description="Helical" evidence="1">
    <location>
        <begin position="6"/>
        <end position="27"/>
    </location>
</feature>
<feature type="transmembrane region" description="Helical" evidence="1">
    <location>
        <begin position="39"/>
        <end position="57"/>
    </location>
</feature>
<keyword evidence="1" id="KW-0812">Transmembrane</keyword>
<accession>A0A2Z6N1G5</accession>
<dbReference type="Proteomes" id="UP000242715">
    <property type="component" value="Unassembled WGS sequence"/>
</dbReference>